<evidence type="ECO:0000313" key="5">
    <source>
        <dbReference type="Proteomes" id="UP000724149"/>
    </source>
</evidence>
<evidence type="ECO:0000256" key="1">
    <source>
        <dbReference type="ARBA" id="ARBA00022538"/>
    </source>
</evidence>
<keyword evidence="1" id="KW-0406">Ion transport</keyword>
<dbReference type="PANTHER" id="PTHR43833:SF8">
    <property type="entry name" value="TRK SYSTEM POTASSIUM UPTAKE PROTEIN TRKA"/>
    <property type="match status" value="1"/>
</dbReference>
<dbReference type="InterPro" id="IPR006036">
    <property type="entry name" value="K_uptake_TrkA"/>
</dbReference>
<dbReference type="PANTHER" id="PTHR43833">
    <property type="entry name" value="POTASSIUM CHANNEL PROTEIN 2-RELATED-RELATED"/>
    <property type="match status" value="1"/>
</dbReference>
<evidence type="ECO:0000313" key="4">
    <source>
        <dbReference type="EMBL" id="MBM6923725.1"/>
    </source>
</evidence>
<dbReference type="PRINTS" id="PR00335">
    <property type="entry name" value="KUPTAKETRKA"/>
</dbReference>
<evidence type="ECO:0000256" key="2">
    <source>
        <dbReference type="ARBA" id="ARBA00022958"/>
    </source>
</evidence>
<dbReference type="InterPro" id="IPR003148">
    <property type="entry name" value="RCK_N"/>
</dbReference>
<dbReference type="RefSeq" id="WP_204721264.1">
    <property type="nucleotide sequence ID" value="NZ_JACSNR010000008.1"/>
</dbReference>
<protein>
    <submittedName>
        <fullName evidence="4">TrkA family potassium uptake protein</fullName>
    </submittedName>
</protein>
<dbReference type="Gene3D" id="3.40.50.720">
    <property type="entry name" value="NAD(P)-binding Rossmann-like Domain"/>
    <property type="match status" value="1"/>
</dbReference>
<organism evidence="4 5">
    <name type="scientific">Hydrogenoanaerobacterium saccharovorans</name>
    <dbReference type="NCBI Taxonomy" id="474960"/>
    <lineage>
        <taxon>Bacteria</taxon>
        <taxon>Bacillati</taxon>
        <taxon>Bacillota</taxon>
        <taxon>Clostridia</taxon>
        <taxon>Eubacteriales</taxon>
        <taxon>Oscillospiraceae</taxon>
        <taxon>Hydrogenoanaerobacterium</taxon>
    </lineage>
</organism>
<dbReference type="EMBL" id="JACSNR010000008">
    <property type="protein sequence ID" value="MBM6923725.1"/>
    <property type="molecule type" value="Genomic_DNA"/>
</dbReference>
<proteinExistence type="predicted"/>
<dbReference type="PROSITE" id="PS51201">
    <property type="entry name" value="RCK_N"/>
    <property type="match status" value="1"/>
</dbReference>
<dbReference type="Pfam" id="PF02254">
    <property type="entry name" value="TrkA_N"/>
    <property type="match status" value="1"/>
</dbReference>
<keyword evidence="1" id="KW-0633">Potassium transport</keyword>
<dbReference type="Proteomes" id="UP000724149">
    <property type="component" value="Unassembled WGS sequence"/>
</dbReference>
<evidence type="ECO:0000259" key="3">
    <source>
        <dbReference type="PROSITE" id="PS51201"/>
    </source>
</evidence>
<comment type="caution">
    <text evidence="4">The sequence shown here is derived from an EMBL/GenBank/DDBJ whole genome shotgun (WGS) entry which is preliminary data.</text>
</comment>
<gene>
    <name evidence="4" type="ORF">H9X81_08495</name>
</gene>
<keyword evidence="2" id="KW-0630">Potassium</keyword>
<dbReference type="InterPro" id="IPR036291">
    <property type="entry name" value="NAD(P)-bd_dom_sf"/>
</dbReference>
<keyword evidence="1" id="KW-0813">Transport</keyword>
<reference evidence="4 5" key="1">
    <citation type="journal article" date="2021" name="Sci. Rep.">
        <title>The distribution of antibiotic resistance genes in chicken gut microbiota commensals.</title>
        <authorList>
            <person name="Juricova H."/>
            <person name="Matiasovicova J."/>
            <person name="Kubasova T."/>
            <person name="Cejkova D."/>
            <person name="Rychlik I."/>
        </authorList>
    </citation>
    <scope>NUCLEOTIDE SEQUENCE [LARGE SCALE GENOMIC DNA]</scope>
    <source>
        <strain evidence="4 5">An564</strain>
    </source>
</reference>
<feature type="domain" description="RCK N-terminal" evidence="3">
    <location>
        <begin position="1"/>
        <end position="118"/>
    </location>
</feature>
<dbReference type="SUPFAM" id="SSF51735">
    <property type="entry name" value="NAD(P)-binding Rossmann-fold domains"/>
    <property type="match status" value="1"/>
</dbReference>
<keyword evidence="5" id="KW-1185">Reference proteome</keyword>
<name>A0ABS2GML7_9FIRM</name>
<dbReference type="InterPro" id="IPR050721">
    <property type="entry name" value="Trk_Ktr_HKT_K-transport"/>
</dbReference>
<sequence>MNILIVGCGDTGSQLANVLDHMGNQVSVVDRNPETAAELSDSFTGMFTVGVPIDQDVLRHAGIEGCDVVIAVTRDDNTNLMVAQLARDIFGVPKVISRVSDPRREEVFSSFGLSTICPTNLTVASVVAALDDRRKHTEEVYFGSTRISFEQMEIDRRYLGEFAEAIELPKGTALIGVLSQSGKLRLRGEGMQTVIGEGDVLVLARSIG</sequence>
<accession>A0ABS2GML7</accession>